<proteinExistence type="predicted"/>
<evidence type="ECO:0000313" key="1">
    <source>
        <dbReference type="EMBL" id="KAK3702298.1"/>
    </source>
</evidence>
<organism evidence="1 2">
    <name type="scientific">Vermiconidia calcicola</name>
    <dbReference type="NCBI Taxonomy" id="1690605"/>
    <lineage>
        <taxon>Eukaryota</taxon>
        <taxon>Fungi</taxon>
        <taxon>Dikarya</taxon>
        <taxon>Ascomycota</taxon>
        <taxon>Pezizomycotina</taxon>
        <taxon>Dothideomycetes</taxon>
        <taxon>Dothideomycetidae</taxon>
        <taxon>Mycosphaerellales</taxon>
        <taxon>Extremaceae</taxon>
        <taxon>Vermiconidia</taxon>
    </lineage>
</organism>
<gene>
    <name evidence="1" type="ORF">LTR37_015009</name>
</gene>
<dbReference type="EMBL" id="JAUTXU010000163">
    <property type="protein sequence ID" value="KAK3702298.1"/>
    <property type="molecule type" value="Genomic_DNA"/>
</dbReference>
<dbReference type="Proteomes" id="UP001281147">
    <property type="component" value="Unassembled WGS sequence"/>
</dbReference>
<keyword evidence="2" id="KW-1185">Reference proteome</keyword>
<sequence length="67" mass="7267">MASFNYSKDVAIVGAGGKSGSHMTKFLLDTRKHNVTAITRADSKTKLPQGVNVKQVDYNDPSTISRL</sequence>
<protein>
    <submittedName>
        <fullName evidence="1">Uncharacterized protein</fullName>
    </submittedName>
</protein>
<name>A0ACC3MRZ9_9PEZI</name>
<accession>A0ACC3MRZ9</accession>
<reference evidence="1" key="1">
    <citation type="submission" date="2023-07" db="EMBL/GenBank/DDBJ databases">
        <title>Black Yeasts Isolated from many extreme environments.</title>
        <authorList>
            <person name="Coleine C."/>
            <person name="Stajich J.E."/>
            <person name="Selbmann L."/>
        </authorList>
    </citation>
    <scope>NUCLEOTIDE SEQUENCE</scope>
    <source>
        <strain evidence="1">CCFEE 5714</strain>
    </source>
</reference>
<comment type="caution">
    <text evidence="1">The sequence shown here is derived from an EMBL/GenBank/DDBJ whole genome shotgun (WGS) entry which is preliminary data.</text>
</comment>
<evidence type="ECO:0000313" key="2">
    <source>
        <dbReference type="Proteomes" id="UP001281147"/>
    </source>
</evidence>